<organism evidence="1">
    <name type="scientific">Timema genevievae</name>
    <name type="common">Walking stick</name>
    <dbReference type="NCBI Taxonomy" id="629358"/>
    <lineage>
        <taxon>Eukaryota</taxon>
        <taxon>Metazoa</taxon>
        <taxon>Ecdysozoa</taxon>
        <taxon>Arthropoda</taxon>
        <taxon>Hexapoda</taxon>
        <taxon>Insecta</taxon>
        <taxon>Pterygota</taxon>
        <taxon>Neoptera</taxon>
        <taxon>Polyneoptera</taxon>
        <taxon>Phasmatodea</taxon>
        <taxon>Timematodea</taxon>
        <taxon>Timematoidea</taxon>
        <taxon>Timematidae</taxon>
        <taxon>Timema</taxon>
    </lineage>
</organism>
<gene>
    <name evidence="1" type="ORF">TGEB3V08_LOCUS10275</name>
</gene>
<name>A0A7R9PRV7_TIMGE</name>
<protein>
    <submittedName>
        <fullName evidence="1">Uncharacterized protein</fullName>
    </submittedName>
</protein>
<accession>A0A7R9PRV7</accession>
<proteinExistence type="predicted"/>
<reference evidence="1" key="1">
    <citation type="submission" date="2020-11" db="EMBL/GenBank/DDBJ databases">
        <authorList>
            <person name="Tran Van P."/>
        </authorList>
    </citation>
    <scope>NUCLEOTIDE SEQUENCE</scope>
</reference>
<evidence type="ECO:0000313" key="1">
    <source>
        <dbReference type="EMBL" id="CAD7607940.1"/>
    </source>
</evidence>
<dbReference type="EMBL" id="OE845655">
    <property type="protein sequence ID" value="CAD7607940.1"/>
    <property type="molecule type" value="Genomic_DNA"/>
</dbReference>
<dbReference type="AlphaFoldDB" id="A0A7R9PRV7"/>
<sequence length="92" mass="10508">MTGRPGFKAQSGLLKSQANERWRPMAISNPSTRLRAARSMPQWVITKQVRYEYISVQSPLNNLFVSLATISSLGIYRVQQSEALYSPSTWRF</sequence>